<evidence type="ECO:0000256" key="1">
    <source>
        <dbReference type="ARBA" id="ARBA00004123"/>
    </source>
</evidence>
<protein>
    <recommendedName>
        <fullName evidence="7">PSP proline-rich domain-containing protein</fullName>
    </recommendedName>
</protein>
<evidence type="ECO:0000313" key="10">
    <source>
        <dbReference type="EMBL" id="JAG60666.1"/>
    </source>
</evidence>
<evidence type="ECO:0000256" key="2">
    <source>
        <dbReference type="ARBA" id="ARBA00022723"/>
    </source>
</evidence>
<dbReference type="PANTHER" id="PTHR13316">
    <property type="entry name" value="ZINC FINGER, CCHC DOMAIN CONTAINING 8"/>
    <property type="match status" value="1"/>
</dbReference>
<feature type="compositionally biased region" description="Low complexity" evidence="6">
    <location>
        <begin position="352"/>
        <end position="367"/>
    </location>
</feature>
<name>A0A0A9WYS5_LYGHE</name>
<keyword evidence="2" id="KW-0479">Metal-binding</keyword>
<evidence type="ECO:0000313" key="9">
    <source>
        <dbReference type="EMBL" id="JAG10006.1"/>
    </source>
</evidence>
<reference evidence="8" key="2">
    <citation type="submission" date="2014-07" db="EMBL/GenBank/DDBJ databases">
        <authorList>
            <person name="Hull J."/>
        </authorList>
    </citation>
    <scope>NUCLEOTIDE SEQUENCE</scope>
</reference>
<evidence type="ECO:0000256" key="5">
    <source>
        <dbReference type="ARBA" id="ARBA00023242"/>
    </source>
</evidence>
<dbReference type="InterPro" id="IPR052115">
    <property type="entry name" value="NEXT_complex_subunit_ZCCHC8"/>
</dbReference>
<dbReference type="SMART" id="SM00581">
    <property type="entry name" value="PSP"/>
    <property type="match status" value="1"/>
</dbReference>
<dbReference type="GO" id="GO:0071013">
    <property type="term" value="C:catalytic step 2 spliceosome"/>
    <property type="evidence" value="ECO:0007669"/>
    <property type="project" value="TreeGrafter"/>
</dbReference>
<reference evidence="8" key="1">
    <citation type="journal article" date="2014" name="PLoS ONE">
        <title>Transcriptome-Based Identification of ABC Transporters in the Western Tarnished Plant Bug Lygus hesperus.</title>
        <authorList>
            <person name="Hull J.J."/>
            <person name="Chaney K."/>
            <person name="Geib S.M."/>
            <person name="Fabrick J.A."/>
            <person name="Brent C.S."/>
            <person name="Walsh D."/>
            <person name="Lavine L.C."/>
        </authorList>
    </citation>
    <scope>NUCLEOTIDE SEQUENCE</scope>
</reference>
<organism evidence="8">
    <name type="scientific">Lygus hesperus</name>
    <name type="common">Western plant bug</name>
    <dbReference type="NCBI Taxonomy" id="30085"/>
    <lineage>
        <taxon>Eukaryota</taxon>
        <taxon>Metazoa</taxon>
        <taxon>Ecdysozoa</taxon>
        <taxon>Arthropoda</taxon>
        <taxon>Hexapoda</taxon>
        <taxon>Insecta</taxon>
        <taxon>Pterygota</taxon>
        <taxon>Neoptera</taxon>
        <taxon>Paraneoptera</taxon>
        <taxon>Hemiptera</taxon>
        <taxon>Heteroptera</taxon>
        <taxon>Panheteroptera</taxon>
        <taxon>Cimicomorpha</taxon>
        <taxon>Miridae</taxon>
        <taxon>Mirini</taxon>
        <taxon>Lygus</taxon>
    </lineage>
</organism>
<dbReference type="Pfam" id="PF04046">
    <property type="entry name" value="PSP"/>
    <property type="match status" value="1"/>
</dbReference>
<feature type="region of interest" description="Disordered" evidence="6">
    <location>
        <begin position="1"/>
        <end position="21"/>
    </location>
</feature>
<dbReference type="PANTHER" id="PTHR13316:SF0">
    <property type="entry name" value="ZINC FINGER CCHC DOMAIN-CONTAINING PROTEIN 8"/>
    <property type="match status" value="1"/>
</dbReference>
<dbReference type="EMBL" id="GBHO01033598">
    <property type="protein sequence ID" value="JAG10006.1"/>
    <property type="molecule type" value="Transcribed_RNA"/>
</dbReference>
<dbReference type="GO" id="GO:0003723">
    <property type="term" value="F:RNA binding"/>
    <property type="evidence" value="ECO:0007669"/>
    <property type="project" value="TreeGrafter"/>
</dbReference>
<evidence type="ECO:0000256" key="6">
    <source>
        <dbReference type="SAM" id="MobiDB-lite"/>
    </source>
</evidence>
<feature type="compositionally biased region" description="Acidic residues" evidence="6">
    <location>
        <begin position="299"/>
        <end position="310"/>
    </location>
</feature>
<proteinExistence type="predicted"/>
<evidence type="ECO:0000256" key="3">
    <source>
        <dbReference type="ARBA" id="ARBA00022771"/>
    </source>
</evidence>
<keyword evidence="5" id="KW-0539">Nucleus</keyword>
<comment type="subcellular location">
    <subcellularLocation>
        <location evidence="1">Nucleus</location>
    </subcellularLocation>
</comment>
<evidence type="ECO:0000259" key="7">
    <source>
        <dbReference type="SMART" id="SM00581"/>
    </source>
</evidence>
<feature type="compositionally biased region" description="Polar residues" evidence="6">
    <location>
        <begin position="337"/>
        <end position="346"/>
    </location>
</feature>
<feature type="domain" description="PSP proline-rich" evidence="7">
    <location>
        <begin position="109"/>
        <end position="161"/>
    </location>
</feature>
<reference evidence="10" key="3">
    <citation type="submission" date="2014-09" db="EMBL/GenBank/DDBJ databases">
        <authorList>
            <person name="Magalhaes I.L.F."/>
            <person name="Oliveira U."/>
            <person name="Santos F.R."/>
            <person name="Vidigal T.H.D.A."/>
            <person name="Brescovit A.D."/>
            <person name="Santos A.J."/>
        </authorList>
    </citation>
    <scope>NUCLEOTIDE SEQUENCE</scope>
</reference>
<dbReference type="EMBL" id="GBHO01033599">
    <property type="protein sequence ID" value="JAG10005.1"/>
    <property type="molecule type" value="Transcribed_RNA"/>
</dbReference>
<evidence type="ECO:0000313" key="8">
    <source>
        <dbReference type="EMBL" id="JAG10005.1"/>
    </source>
</evidence>
<sequence>MEEERSDTSCLFSISTEPEEGDCEPSKILYYKEFSIFPEEDENTQPKGRFRCFNCGTGIHNMSECPEKRDSSAVSRNRAAFMYQRQQQPGLSNSREFKRYHIEIEGVLRGEAAPGVISDELREAMGLKRNQLPPYIYKMRVMGYPPGWLEEAKISNSGINMINSKGERVPDAEEEEGEIYVIKTKFDFSKIIDYPGYNVWPAADTINETELYGVPQMEYSHSKKAFIDYLKEQMEEAVEFVPPVDMSIDMEAEEVEDGEVIEGQGVFVPPLPGDNPPDVPPPPPDDPPTPPPPGVESSKEEDVDEEEEEGEITKKAGKKGTKRTHEDDTEPTLVKSPRTSLLQDSVHSADVSAAETNESSTAEEYSTPNQTLDSSFGRVISVEMGTPSLKIHSPFTSLPPTEAFSKGISDVINFENLPNSTGKYENNLKDVLKSVRQKLSIFRTNNDCK</sequence>
<dbReference type="InterPro" id="IPR006568">
    <property type="entry name" value="PSP_pro-rich"/>
</dbReference>
<gene>
    <name evidence="9" type="ORF">CM83_53733</name>
    <name evidence="8" type="ORF">CM83_53735</name>
</gene>
<feature type="compositionally biased region" description="Pro residues" evidence="6">
    <location>
        <begin position="269"/>
        <end position="294"/>
    </location>
</feature>
<dbReference type="AlphaFoldDB" id="A0A0A9WYS5"/>
<dbReference type="GO" id="GO:0008270">
    <property type="term" value="F:zinc ion binding"/>
    <property type="evidence" value="ECO:0007669"/>
    <property type="project" value="UniProtKB-KW"/>
</dbReference>
<dbReference type="EMBL" id="GBRD01005155">
    <property type="protein sequence ID" value="JAG60666.1"/>
    <property type="molecule type" value="Transcribed_RNA"/>
</dbReference>
<keyword evidence="3" id="KW-0863">Zinc-finger</keyword>
<feature type="region of interest" description="Disordered" evidence="6">
    <location>
        <begin position="264"/>
        <end position="372"/>
    </location>
</feature>
<evidence type="ECO:0000256" key="4">
    <source>
        <dbReference type="ARBA" id="ARBA00022833"/>
    </source>
</evidence>
<accession>A0A0A9WYS5</accession>
<keyword evidence="4" id="KW-0862">Zinc</keyword>